<comment type="caution">
    <text evidence="3">The sequence shown here is derived from an EMBL/GenBank/DDBJ whole genome shotgun (WGS) entry which is preliminary data.</text>
</comment>
<dbReference type="Gene3D" id="2.30.29.30">
    <property type="entry name" value="Pleckstrin-homology domain (PH domain)/Phosphotyrosine-binding domain (PTB)"/>
    <property type="match status" value="1"/>
</dbReference>
<feature type="domain" description="PH" evidence="2">
    <location>
        <begin position="126"/>
        <end position="220"/>
    </location>
</feature>
<evidence type="ECO:0000313" key="4">
    <source>
        <dbReference type="Proteomes" id="UP000824219"/>
    </source>
</evidence>
<dbReference type="Pfam" id="PF15410">
    <property type="entry name" value="PH_9"/>
    <property type="match status" value="1"/>
</dbReference>
<dbReference type="OrthoDB" id="2157641at2759"/>
<dbReference type="AlphaFoldDB" id="A0A9D3NTS4"/>
<dbReference type="EMBL" id="JAHKSW010000009">
    <property type="protein sequence ID" value="KAG7328124.1"/>
    <property type="molecule type" value="Genomic_DNA"/>
</dbReference>
<feature type="compositionally biased region" description="Basic and acidic residues" evidence="1">
    <location>
        <begin position="24"/>
        <end position="43"/>
    </location>
</feature>
<feature type="region of interest" description="Disordered" evidence="1">
    <location>
        <begin position="24"/>
        <end position="55"/>
    </location>
</feature>
<evidence type="ECO:0000259" key="2">
    <source>
        <dbReference type="PROSITE" id="PS50003"/>
    </source>
</evidence>
<keyword evidence="4" id="KW-1185">Reference proteome</keyword>
<evidence type="ECO:0000256" key="1">
    <source>
        <dbReference type="SAM" id="MobiDB-lite"/>
    </source>
</evidence>
<dbReference type="SMART" id="SM00233">
    <property type="entry name" value="PH"/>
    <property type="match status" value="1"/>
</dbReference>
<organism evidence="3 4">
    <name type="scientific">Hemibagrus wyckioides</name>
    <dbReference type="NCBI Taxonomy" id="337641"/>
    <lineage>
        <taxon>Eukaryota</taxon>
        <taxon>Metazoa</taxon>
        <taxon>Chordata</taxon>
        <taxon>Craniata</taxon>
        <taxon>Vertebrata</taxon>
        <taxon>Euteleostomi</taxon>
        <taxon>Actinopterygii</taxon>
        <taxon>Neopterygii</taxon>
        <taxon>Teleostei</taxon>
        <taxon>Ostariophysi</taxon>
        <taxon>Siluriformes</taxon>
        <taxon>Bagridae</taxon>
        <taxon>Hemibagrus</taxon>
    </lineage>
</organism>
<proteinExistence type="predicted"/>
<name>A0A9D3NTS4_9TELE</name>
<dbReference type="PROSITE" id="PS50003">
    <property type="entry name" value="PH_DOMAIN"/>
    <property type="match status" value="1"/>
</dbReference>
<evidence type="ECO:0000313" key="3">
    <source>
        <dbReference type="EMBL" id="KAG7328124.1"/>
    </source>
</evidence>
<sequence>MLYVTESEQEWFCDVWLTKPDRHEQDEVVDGATEKEEIENEAKEWEEDADSSTEWEDAATEWIDVWDEAAEWEDFEDALTTCEEVEGVLTESKDEEVAEEEEEEEEQKEEVREFVHKTGHLICKRVTDMNGTKTRKGQRAWKPVHAVLQGVVLHLQKDKSNPSKKDKAITLLHALAYPVEYKKRPHALCLRTADLRQFFFQAENKVEQTSWVAAINTIAACYSAPPLIPVSHDSNAHCPLLLPSFRSPHFIEEQLECYQYHFLKASNDFLHYNSRLLRNGSLSSTYVVQDMMRYSTYVRILKKLAAKDAGDSFSSWI</sequence>
<dbReference type="InterPro" id="IPR001849">
    <property type="entry name" value="PH_domain"/>
</dbReference>
<dbReference type="SUPFAM" id="SSF50729">
    <property type="entry name" value="PH domain-like"/>
    <property type="match status" value="1"/>
</dbReference>
<protein>
    <recommendedName>
        <fullName evidence="2">PH domain-containing protein</fullName>
    </recommendedName>
</protein>
<dbReference type="InterPro" id="IPR011993">
    <property type="entry name" value="PH-like_dom_sf"/>
</dbReference>
<feature type="region of interest" description="Disordered" evidence="1">
    <location>
        <begin position="89"/>
        <end position="108"/>
    </location>
</feature>
<gene>
    <name evidence="3" type="ORF">KOW79_008068</name>
</gene>
<feature type="compositionally biased region" description="Acidic residues" evidence="1">
    <location>
        <begin position="44"/>
        <end position="55"/>
    </location>
</feature>
<dbReference type="Proteomes" id="UP000824219">
    <property type="component" value="Linkage Group LG09"/>
</dbReference>
<reference evidence="3 4" key="1">
    <citation type="submission" date="2021-06" db="EMBL/GenBank/DDBJ databases">
        <title>Chromosome-level genome assembly of the red-tail catfish (Hemibagrus wyckioides).</title>
        <authorList>
            <person name="Shao F."/>
        </authorList>
    </citation>
    <scope>NUCLEOTIDE SEQUENCE [LARGE SCALE GENOMIC DNA]</scope>
    <source>
        <strain evidence="3">EC202008001</strain>
        <tissue evidence="3">Blood</tissue>
    </source>
</reference>
<dbReference type="InterPro" id="IPR041681">
    <property type="entry name" value="PH_9"/>
</dbReference>
<accession>A0A9D3NTS4</accession>
<feature type="compositionally biased region" description="Acidic residues" evidence="1">
    <location>
        <begin position="93"/>
        <end position="108"/>
    </location>
</feature>